<sequence length="158" mass="17919">MNVRIATSADIEAICRLGYQINQLHYRHVPHVFSDPARSDSGSAFWLDLMAAENTIFYVSEIESRVSGFIVARLTQNTDVSFLNANRICRVNTIVVDEECQGSGIGAALMTAVEQWAVKNQADEMRLEVMEFNRQAQQFYEYQGFGTQSRIMSKLLKQ</sequence>
<organism evidence="4 5">
    <name type="scientific">Photobacterium atrarenae</name>
    <dbReference type="NCBI Taxonomy" id="865757"/>
    <lineage>
        <taxon>Bacteria</taxon>
        <taxon>Pseudomonadati</taxon>
        <taxon>Pseudomonadota</taxon>
        <taxon>Gammaproteobacteria</taxon>
        <taxon>Vibrionales</taxon>
        <taxon>Vibrionaceae</taxon>
        <taxon>Photobacterium</taxon>
    </lineage>
</organism>
<dbReference type="CDD" id="cd04301">
    <property type="entry name" value="NAT_SF"/>
    <property type="match status" value="1"/>
</dbReference>
<feature type="domain" description="N-acetyltransferase" evidence="3">
    <location>
        <begin position="1"/>
        <end position="158"/>
    </location>
</feature>
<dbReference type="PROSITE" id="PS51186">
    <property type="entry name" value="GNAT"/>
    <property type="match status" value="1"/>
</dbReference>
<name>A0ABY5GJR7_9GAMM</name>
<accession>A0ABY5GJR7</accession>
<keyword evidence="5" id="KW-1185">Reference proteome</keyword>
<protein>
    <submittedName>
        <fullName evidence="4">GNAT family N-acetyltransferase</fullName>
    </submittedName>
</protein>
<reference evidence="4" key="1">
    <citation type="submission" date="2022-07" db="EMBL/GenBank/DDBJ databases">
        <title>Genome sequencing of Photobacterium atrarenae GJH2-4.</title>
        <authorList>
            <person name="Park S.-J."/>
        </authorList>
    </citation>
    <scope>NUCLEOTIDE SEQUENCE</scope>
    <source>
        <strain evidence="4">GJH2-4</strain>
    </source>
</reference>
<dbReference type="InterPro" id="IPR016181">
    <property type="entry name" value="Acyl_CoA_acyltransferase"/>
</dbReference>
<dbReference type="Pfam" id="PF00583">
    <property type="entry name" value="Acetyltransf_1"/>
    <property type="match status" value="1"/>
</dbReference>
<dbReference type="RefSeq" id="WP_255390360.1">
    <property type="nucleotide sequence ID" value="NZ_CP101508.1"/>
</dbReference>
<evidence type="ECO:0000256" key="2">
    <source>
        <dbReference type="ARBA" id="ARBA00023315"/>
    </source>
</evidence>
<gene>
    <name evidence="4" type="ORF">NNL38_07340</name>
</gene>
<dbReference type="Gene3D" id="3.40.630.30">
    <property type="match status" value="1"/>
</dbReference>
<dbReference type="PANTHER" id="PTHR43877:SF2">
    <property type="entry name" value="AMINOALKYLPHOSPHONATE N-ACETYLTRANSFERASE-RELATED"/>
    <property type="match status" value="1"/>
</dbReference>
<dbReference type="EMBL" id="CP101508">
    <property type="protein sequence ID" value="UTV29036.1"/>
    <property type="molecule type" value="Genomic_DNA"/>
</dbReference>
<dbReference type="InterPro" id="IPR050832">
    <property type="entry name" value="Bact_Acetyltransf"/>
</dbReference>
<proteinExistence type="predicted"/>
<evidence type="ECO:0000313" key="4">
    <source>
        <dbReference type="EMBL" id="UTV29036.1"/>
    </source>
</evidence>
<evidence type="ECO:0000259" key="3">
    <source>
        <dbReference type="PROSITE" id="PS51186"/>
    </source>
</evidence>
<evidence type="ECO:0000313" key="5">
    <source>
        <dbReference type="Proteomes" id="UP001057998"/>
    </source>
</evidence>
<dbReference type="InterPro" id="IPR000182">
    <property type="entry name" value="GNAT_dom"/>
</dbReference>
<keyword evidence="2" id="KW-0012">Acyltransferase</keyword>
<dbReference type="PANTHER" id="PTHR43877">
    <property type="entry name" value="AMINOALKYLPHOSPHONATE N-ACETYLTRANSFERASE-RELATED-RELATED"/>
    <property type="match status" value="1"/>
</dbReference>
<dbReference type="SUPFAM" id="SSF55729">
    <property type="entry name" value="Acyl-CoA N-acyltransferases (Nat)"/>
    <property type="match status" value="1"/>
</dbReference>
<evidence type="ECO:0000256" key="1">
    <source>
        <dbReference type="ARBA" id="ARBA00022679"/>
    </source>
</evidence>
<keyword evidence="1" id="KW-0808">Transferase</keyword>
<dbReference type="Proteomes" id="UP001057998">
    <property type="component" value="Chromosome 1"/>
</dbReference>